<evidence type="ECO:0000313" key="1">
    <source>
        <dbReference type="EMBL" id="MDN4160080.1"/>
    </source>
</evidence>
<comment type="caution">
    <text evidence="1">The sequence shown here is derived from an EMBL/GenBank/DDBJ whole genome shotgun (WGS) entry which is preliminary data.</text>
</comment>
<keyword evidence="2" id="KW-1185">Reference proteome</keyword>
<dbReference type="EMBL" id="JAUHJR010000001">
    <property type="protein sequence ID" value="MDN4160080.1"/>
    <property type="molecule type" value="Genomic_DNA"/>
</dbReference>
<dbReference type="Proteomes" id="UP001168537">
    <property type="component" value="Unassembled WGS sequence"/>
</dbReference>
<dbReference type="RefSeq" id="WP_300958949.1">
    <property type="nucleotide sequence ID" value="NZ_JAUHJR010000001.1"/>
</dbReference>
<accession>A0ABT8EPL5</accession>
<gene>
    <name evidence="1" type="ORF">QWY29_01835</name>
</gene>
<protein>
    <submittedName>
        <fullName evidence="1">Uncharacterized protein</fullName>
    </submittedName>
</protein>
<proteinExistence type="predicted"/>
<evidence type="ECO:0000313" key="2">
    <source>
        <dbReference type="Proteomes" id="UP001168537"/>
    </source>
</evidence>
<name>A0ABT8EPL5_9ACTN</name>
<organism evidence="1 2">
    <name type="scientific">Nocardioides abyssi</name>
    <dbReference type="NCBI Taxonomy" id="3058370"/>
    <lineage>
        <taxon>Bacteria</taxon>
        <taxon>Bacillati</taxon>
        <taxon>Actinomycetota</taxon>
        <taxon>Actinomycetes</taxon>
        <taxon>Propionibacteriales</taxon>
        <taxon>Nocardioidaceae</taxon>
        <taxon>Nocardioides</taxon>
    </lineage>
</organism>
<sequence length="116" mass="12491">MRAMGAGFLPVAPATGSVQHEGRAWVWAERPAGGRALLRARFEDATATPVVHELDLLVPVEDAAGGERRRLLLIGSREPDVRSYVRRLADQGWREVAHAVPDGVGYALSLVEGPSV</sequence>
<reference evidence="1" key="1">
    <citation type="submission" date="2023-06" db="EMBL/GenBank/DDBJ databases">
        <title>Draft genome sequence of Nocardioides sp. SOB72.</title>
        <authorList>
            <person name="Zhang G."/>
        </authorList>
    </citation>
    <scope>NUCLEOTIDE SEQUENCE</scope>
    <source>
        <strain evidence="1">SOB72</strain>
    </source>
</reference>